<dbReference type="InterPro" id="IPR043129">
    <property type="entry name" value="ATPase_NBD"/>
</dbReference>
<organism evidence="1 2">
    <name type="scientific">Clostridium magnum DSM 2767</name>
    <dbReference type="NCBI Taxonomy" id="1121326"/>
    <lineage>
        <taxon>Bacteria</taxon>
        <taxon>Bacillati</taxon>
        <taxon>Bacillota</taxon>
        <taxon>Clostridia</taxon>
        <taxon>Eubacteriales</taxon>
        <taxon>Clostridiaceae</taxon>
        <taxon>Clostridium</taxon>
    </lineage>
</organism>
<dbReference type="CDD" id="cd24049">
    <property type="entry name" value="ASKHA_NBD_PilM"/>
    <property type="match status" value="1"/>
</dbReference>
<comment type="caution">
    <text evidence="1">The sequence shown here is derived from an EMBL/GenBank/DDBJ whole genome shotgun (WGS) entry which is preliminary data.</text>
</comment>
<sequence length="355" mass="40119">MFLKKILSIDIGSQNIKIAYGKYNKNKIYIDKLIITYTPLHCIEDGNITDKIKLTEAIGQVLAINGIKTKDVIFTTNSTDIISREVLVPDVEDEELDTVVQFEIQQYLPIIMEDYIVQYNVLEHVKDESSGGIVNKLNALTVTYPKHMAEQYLKLAEELQLKPEALDVNFNAVSKLFKNSFDINGEIFVKEQTTAVIDMGAEKISINIFSDGKMVFNRIISSGGNVIDRNIARSFDVNLEEAEKRKKEFCDLLGEKGIAHMEEANAVIRETVDSWIDEIRRVLQFYTNKKVGNKIDKIFIHGGTSRLKDLAGYMENNLNIPVSNINSISNVVLGKDVVKENMDYFLNGIGALIRL</sequence>
<dbReference type="InterPro" id="IPR005883">
    <property type="entry name" value="PilM"/>
</dbReference>
<dbReference type="SUPFAM" id="SSF53067">
    <property type="entry name" value="Actin-like ATPase domain"/>
    <property type="match status" value="2"/>
</dbReference>
<keyword evidence="1" id="KW-0131">Cell cycle</keyword>
<dbReference type="RefSeq" id="WP_161486911.1">
    <property type="nucleotide sequence ID" value="NZ_FQXL01000015.1"/>
</dbReference>
<dbReference type="PIRSF" id="PIRSF019169">
    <property type="entry name" value="PilM"/>
    <property type="match status" value="1"/>
</dbReference>
<protein>
    <submittedName>
        <fullName evidence="1">Cell division protein FtsA</fullName>
    </submittedName>
</protein>
<proteinExistence type="predicted"/>
<dbReference type="PANTHER" id="PTHR32432">
    <property type="entry name" value="CELL DIVISION PROTEIN FTSA-RELATED"/>
    <property type="match status" value="1"/>
</dbReference>
<evidence type="ECO:0000313" key="2">
    <source>
        <dbReference type="Proteomes" id="UP000076603"/>
    </source>
</evidence>
<dbReference type="OrthoDB" id="5291956at2"/>
<dbReference type="Gene3D" id="3.30.420.40">
    <property type="match status" value="2"/>
</dbReference>
<accession>A0A161Y5C3</accession>
<gene>
    <name evidence="1" type="ORF">CLMAG_04230</name>
</gene>
<keyword evidence="1" id="KW-0132">Cell division</keyword>
<dbReference type="GO" id="GO:0051301">
    <property type="term" value="P:cell division"/>
    <property type="evidence" value="ECO:0007669"/>
    <property type="project" value="UniProtKB-KW"/>
</dbReference>
<dbReference type="Gene3D" id="3.30.1490.300">
    <property type="match status" value="1"/>
</dbReference>
<dbReference type="EMBL" id="LWAE01000001">
    <property type="protein sequence ID" value="KZL93399.1"/>
    <property type="molecule type" value="Genomic_DNA"/>
</dbReference>
<keyword evidence="2" id="KW-1185">Reference proteome</keyword>
<dbReference type="PATRIC" id="fig|1121326.3.peg.401"/>
<evidence type="ECO:0000313" key="1">
    <source>
        <dbReference type="EMBL" id="KZL93399.1"/>
    </source>
</evidence>
<dbReference type="NCBIfam" id="TIGR01175">
    <property type="entry name" value="pilM"/>
    <property type="match status" value="1"/>
</dbReference>
<reference evidence="1 2" key="1">
    <citation type="submission" date="2016-04" db="EMBL/GenBank/DDBJ databases">
        <title>Genome sequence of Clostridium magnum DSM 2767.</title>
        <authorList>
            <person name="Poehlein A."/>
            <person name="Uhlig R."/>
            <person name="Fischer R."/>
            <person name="Bahl H."/>
            <person name="Daniel R."/>
        </authorList>
    </citation>
    <scope>NUCLEOTIDE SEQUENCE [LARGE SCALE GENOMIC DNA]</scope>
    <source>
        <strain evidence="1 2">DSM 2767</strain>
    </source>
</reference>
<dbReference type="PANTHER" id="PTHR32432:SF3">
    <property type="entry name" value="ETHANOLAMINE UTILIZATION PROTEIN EUTJ"/>
    <property type="match status" value="1"/>
</dbReference>
<dbReference type="Proteomes" id="UP000076603">
    <property type="component" value="Unassembled WGS sequence"/>
</dbReference>
<name>A0A161Y5C3_9CLOT</name>
<dbReference type="STRING" id="1121326.CLMAG_04230"/>
<dbReference type="InterPro" id="IPR050696">
    <property type="entry name" value="FtsA/MreB"/>
</dbReference>
<dbReference type="AlphaFoldDB" id="A0A161Y5C3"/>
<dbReference type="Pfam" id="PF11104">
    <property type="entry name" value="PilM_2"/>
    <property type="match status" value="1"/>
</dbReference>